<evidence type="ECO:0000256" key="7">
    <source>
        <dbReference type="SAM" id="Phobius"/>
    </source>
</evidence>
<dbReference type="InterPro" id="IPR014047">
    <property type="entry name" value="Chr_Tranpt_l_chain"/>
</dbReference>
<feature type="transmembrane region" description="Helical" evidence="7">
    <location>
        <begin position="122"/>
        <end position="143"/>
    </location>
</feature>
<feature type="transmembrane region" description="Helical" evidence="7">
    <location>
        <begin position="381"/>
        <end position="403"/>
    </location>
</feature>
<comment type="caution">
    <text evidence="8">The sequence shown here is derived from an EMBL/GenBank/DDBJ whole genome shotgun (WGS) entry which is preliminary data.</text>
</comment>
<keyword evidence="5 7" id="KW-1133">Transmembrane helix</keyword>
<evidence type="ECO:0000256" key="5">
    <source>
        <dbReference type="ARBA" id="ARBA00022989"/>
    </source>
</evidence>
<feature type="transmembrane region" description="Helical" evidence="7">
    <location>
        <begin position="265"/>
        <end position="286"/>
    </location>
</feature>
<evidence type="ECO:0000313" key="9">
    <source>
        <dbReference type="Proteomes" id="UP001596060"/>
    </source>
</evidence>
<sequence>MTLATPTDTAITGPSTPSFAQAVRVWARIGCLSFGGPAGQIALMHKELVEDRRWIGEQRFLHALNYCMLLPGPEAQQLAIYIGWLMHRTIGGLVAGLLFIVPGALVMLGLSLLYVLYRHVPLVDAVFFGVKAAVLAVVVEAGLRISRRALKNRAMIGIAIAAFIGIYLFKIPFPIIILAAAVVGWLGQRYAPTTFAGGGHGGKAAAPEFKGVVDLMFERGELGHTTPSGAKAIKTCAIWLPIWLGPVLALWLITGGASVWTQIGGFFSTMAVVTFGGAYAVLAYVAQAAVETFGWLAPGEMIDGLGLAETTPEPLILVLQFVGFLAAYRTPGSLEPLLAGGLGALLTLWVTFAPCLFWIFLGAPYVEALRGNRALSAALTAITAAVVGVVMNLALWFALHVVFRQVRSVEFLGLAPDLPLLSSLDWRAAVLSAAAMIAMLRFKVGMIPTLAASALAGVLIVNVAGA</sequence>
<keyword evidence="4 7" id="KW-0812">Transmembrane</keyword>
<keyword evidence="6 7" id="KW-0472">Membrane</keyword>
<evidence type="ECO:0000256" key="2">
    <source>
        <dbReference type="ARBA" id="ARBA00005262"/>
    </source>
</evidence>
<comment type="similarity">
    <text evidence="2">Belongs to the chromate ion transporter (CHR) (TC 2.A.51) family.</text>
</comment>
<evidence type="ECO:0000256" key="4">
    <source>
        <dbReference type="ARBA" id="ARBA00022692"/>
    </source>
</evidence>
<feature type="transmembrane region" description="Helical" evidence="7">
    <location>
        <begin position="446"/>
        <end position="465"/>
    </location>
</feature>
<evidence type="ECO:0000313" key="8">
    <source>
        <dbReference type="EMBL" id="MFC5505029.1"/>
    </source>
</evidence>
<feature type="transmembrane region" description="Helical" evidence="7">
    <location>
        <begin position="314"/>
        <end position="330"/>
    </location>
</feature>
<evidence type="ECO:0000256" key="1">
    <source>
        <dbReference type="ARBA" id="ARBA00004651"/>
    </source>
</evidence>
<accession>A0ABW0P2H9</accession>
<keyword evidence="9" id="KW-1185">Reference proteome</keyword>
<organism evidence="8 9">
    <name type="scientific">Bosea massiliensis</name>
    <dbReference type="NCBI Taxonomy" id="151419"/>
    <lineage>
        <taxon>Bacteria</taxon>
        <taxon>Pseudomonadati</taxon>
        <taxon>Pseudomonadota</taxon>
        <taxon>Alphaproteobacteria</taxon>
        <taxon>Hyphomicrobiales</taxon>
        <taxon>Boseaceae</taxon>
        <taxon>Bosea</taxon>
    </lineage>
</organism>
<evidence type="ECO:0000256" key="6">
    <source>
        <dbReference type="ARBA" id="ARBA00023136"/>
    </source>
</evidence>
<dbReference type="PANTHER" id="PTHR33567">
    <property type="entry name" value="CHROMATE ION TRANSPORTER (EUROFUNG)"/>
    <property type="match status" value="1"/>
</dbReference>
<dbReference type="PIRSF" id="PIRSF004810">
    <property type="entry name" value="ChrA"/>
    <property type="match status" value="1"/>
</dbReference>
<feature type="transmembrane region" description="Helical" evidence="7">
    <location>
        <begin position="90"/>
        <end position="116"/>
    </location>
</feature>
<comment type="subcellular location">
    <subcellularLocation>
        <location evidence="1">Cell membrane</location>
        <topology evidence="1">Multi-pass membrane protein</topology>
    </subcellularLocation>
</comment>
<proteinExistence type="inferred from homology"/>
<dbReference type="PANTHER" id="PTHR33567:SF3">
    <property type="entry name" value="CHROMATE ION TRANSPORTER (EUROFUNG)"/>
    <property type="match status" value="1"/>
</dbReference>
<reference evidence="9" key="1">
    <citation type="journal article" date="2019" name="Int. J. Syst. Evol. Microbiol.">
        <title>The Global Catalogue of Microorganisms (GCM) 10K type strain sequencing project: providing services to taxonomists for standard genome sequencing and annotation.</title>
        <authorList>
            <consortium name="The Broad Institute Genomics Platform"/>
            <consortium name="The Broad Institute Genome Sequencing Center for Infectious Disease"/>
            <person name="Wu L."/>
            <person name="Ma J."/>
        </authorList>
    </citation>
    <scope>NUCLEOTIDE SEQUENCE [LARGE SCALE GENOMIC DNA]</scope>
    <source>
        <strain evidence="9">CCUG 43117</strain>
    </source>
</reference>
<name>A0ABW0P2H9_9HYPH</name>
<feature type="transmembrane region" description="Helical" evidence="7">
    <location>
        <begin position="337"/>
        <end position="361"/>
    </location>
</feature>
<keyword evidence="3" id="KW-1003">Cell membrane</keyword>
<gene>
    <name evidence="8" type="primary">chrA</name>
    <name evidence="8" type="ORF">ACFPN9_07140</name>
</gene>
<dbReference type="NCBIfam" id="TIGR00937">
    <property type="entry name" value="2A51"/>
    <property type="match status" value="1"/>
</dbReference>
<dbReference type="Pfam" id="PF02417">
    <property type="entry name" value="Chromate_transp"/>
    <property type="match status" value="2"/>
</dbReference>
<evidence type="ECO:0000256" key="3">
    <source>
        <dbReference type="ARBA" id="ARBA00022475"/>
    </source>
</evidence>
<protein>
    <submittedName>
        <fullName evidence="8">Chromate efflux transporter</fullName>
    </submittedName>
</protein>
<feature type="transmembrane region" description="Helical" evidence="7">
    <location>
        <begin position="155"/>
        <end position="186"/>
    </location>
</feature>
<dbReference type="InterPro" id="IPR003370">
    <property type="entry name" value="Chromate_transpt"/>
</dbReference>
<dbReference type="EMBL" id="JBHSLU010000011">
    <property type="protein sequence ID" value="MFC5505029.1"/>
    <property type="molecule type" value="Genomic_DNA"/>
</dbReference>
<dbReference type="RefSeq" id="WP_377816091.1">
    <property type="nucleotide sequence ID" value="NZ_JBHSLU010000011.1"/>
</dbReference>
<dbReference type="Proteomes" id="UP001596060">
    <property type="component" value="Unassembled WGS sequence"/>
</dbReference>
<feature type="transmembrane region" description="Helical" evidence="7">
    <location>
        <begin position="232"/>
        <end position="253"/>
    </location>
</feature>